<accession>A0A895YAX8</accession>
<dbReference type="RefSeq" id="WP_239676702.1">
    <property type="nucleotide sequence ID" value="NZ_CP070499.1"/>
</dbReference>
<proteinExistence type="predicted"/>
<name>A0A895YAX8_9ACTN</name>
<reference evidence="2" key="1">
    <citation type="submission" date="2021-02" db="EMBL/GenBank/DDBJ databases">
        <title>Natrosporangium hydrolyticum gen. nov., sp. nov, a haloalkaliphilic actinobacterium from a soda solonchak soil.</title>
        <authorList>
            <person name="Sorokin D.Y."/>
            <person name="Khijniak T.V."/>
            <person name="Zakharycheva A.P."/>
            <person name="Boueva O.V."/>
            <person name="Ariskina E.V."/>
            <person name="Hahnke R.L."/>
            <person name="Bunk B."/>
            <person name="Sproer C."/>
            <person name="Schumann P."/>
            <person name="Evtushenko L.I."/>
            <person name="Kublanov I.V."/>
        </authorList>
    </citation>
    <scope>NUCLEOTIDE SEQUENCE</scope>
    <source>
        <strain evidence="2">DSM 106523</strain>
    </source>
</reference>
<evidence type="ECO:0000256" key="1">
    <source>
        <dbReference type="SAM" id="MobiDB-lite"/>
    </source>
</evidence>
<organism evidence="2 3">
    <name type="scientific">Natronosporangium hydrolyticum</name>
    <dbReference type="NCBI Taxonomy" id="2811111"/>
    <lineage>
        <taxon>Bacteria</taxon>
        <taxon>Bacillati</taxon>
        <taxon>Actinomycetota</taxon>
        <taxon>Actinomycetes</taxon>
        <taxon>Micromonosporales</taxon>
        <taxon>Micromonosporaceae</taxon>
        <taxon>Natronosporangium</taxon>
    </lineage>
</organism>
<evidence type="ECO:0000313" key="3">
    <source>
        <dbReference type="Proteomes" id="UP000662857"/>
    </source>
</evidence>
<dbReference type="KEGG" id="nhy:JQS43_24320"/>
<dbReference type="SUPFAM" id="SSF57938">
    <property type="entry name" value="DnaJ/Hsp40 cysteine-rich domain"/>
    <property type="match status" value="1"/>
</dbReference>
<dbReference type="Gene3D" id="6.20.20.10">
    <property type="match status" value="1"/>
</dbReference>
<feature type="region of interest" description="Disordered" evidence="1">
    <location>
        <begin position="165"/>
        <end position="198"/>
    </location>
</feature>
<dbReference type="EMBL" id="CP070499">
    <property type="protein sequence ID" value="QSB14561.1"/>
    <property type="molecule type" value="Genomic_DNA"/>
</dbReference>
<sequence length="198" mass="21540">MSDPNARYEAEHRRFNDLAVVGSAEGVVTRARMAELAAAQQSAYRRVSAAQSRLTRAQREGDAAKITAARQRVTQAHAEFDRISDAVITEMFALQRARLDHTGALLDQMRRTWDAGDEIREALTTGNPEPPPEPSPSSTRPRSPVLADHREEVIAVDRRQQVPCGMCGGTGRSRLTGNACDRCRGSGVDPFATGSAGR</sequence>
<protein>
    <submittedName>
        <fullName evidence="2">Uncharacterized protein</fullName>
    </submittedName>
</protein>
<dbReference type="AlphaFoldDB" id="A0A895YAX8"/>
<keyword evidence="3" id="KW-1185">Reference proteome</keyword>
<dbReference type="InterPro" id="IPR036410">
    <property type="entry name" value="HSP_DnaJ_Cys-rich_dom_sf"/>
</dbReference>
<feature type="region of interest" description="Disordered" evidence="1">
    <location>
        <begin position="123"/>
        <end position="145"/>
    </location>
</feature>
<gene>
    <name evidence="2" type="ORF">JQS43_24320</name>
</gene>
<evidence type="ECO:0000313" key="2">
    <source>
        <dbReference type="EMBL" id="QSB14561.1"/>
    </source>
</evidence>
<dbReference type="Proteomes" id="UP000662857">
    <property type="component" value="Chromosome"/>
</dbReference>